<dbReference type="RefSeq" id="WP_042487258.1">
    <property type="nucleotide sequence ID" value="NZ_BBPI01000048.1"/>
</dbReference>
<keyword evidence="2" id="KW-0012">Acyltransferase</keyword>
<dbReference type="GO" id="GO:0016747">
    <property type="term" value="F:acyltransferase activity, transferring groups other than amino-acyl groups"/>
    <property type="evidence" value="ECO:0007669"/>
    <property type="project" value="InterPro"/>
</dbReference>
<dbReference type="InterPro" id="IPR050832">
    <property type="entry name" value="Bact_Acetyltransf"/>
</dbReference>
<feature type="domain" description="N-acetyltransferase" evidence="3">
    <location>
        <begin position="2"/>
        <end position="169"/>
    </location>
</feature>
<sequence length="169" mass="18349">MIVYRDAMPGDGEALAAMARAAFTDTFGHLYPAADLNGFLDEAFGPEGLPAQIGDPDFTIRLAVEEDAIIGFAKIGPVGFPGEWPEDAVELYQLYVASSHLGAGVGPVLMDWTIATARARGASQLILSVYVDNHRAKAFYARYGFVDIGRYDFPVGETIDEDRIMRLSL</sequence>
<keyword evidence="5" id="KW-1185">Reference proteome</keyword>
<accession>A0A0A1W7D8</accession>
<dbReference type="Pfam" id="PF00583">
    <property type="entry name" value="Acetyltransf_1"/>
    <property type="match status" value="1"/>
</dbReference>
<dbReference type="Gene3D" id="3.40.630.30">
    <property type="match status" value="1"/>
</dbReference>
<evidence type="ECO:0000256" key="1">
    <source>
        <dbReference type="ARBA" id="ARBA00022679"/>
    </source>
</evidence>
<gene>
    <name evidence="4" type="ORF">SP5_048_00030</name>
</gene>
<dbReference type="AlphaFoldDB" id="A0A0A1W7D8"/>
<name>A0A0A1W7D8_9SPHN</name>
<dbReference type="CDD" id="cd04301">
    <property type="entry name" value="NAT_SF"/>
    <property type="match status" value="1"/>
</dbReference>
<keyword evidence="1 4" id="KW-0808">Transferase</keyword>
<dbReference type="eggNOG" id="COG0456">
    <property type="taxonomic scope" value="Bacteria"/>
</dbReference>
<organism evidence="4 5">
    <name type="scientific">Sphingomonas parapaucimobilis NBRC 15100</name>
    <dbReference type="NCBI Taxonomy" id="1219049"/>
    <lineage>
        <taxon>Bacteria</taxon>
        <taxon>Pseudomonadati</taxon>
        <taxon>Pseudomonadota</taxon>
        <taxon>Alphaproteobacteria</taxon>
        <taxon>Sphingomonadales</taxon>
        <taxon>Sphingomonadaceae</taxon>
        <taxon>Sphingomonas</taxon>
    </lineage>
</organism>
<evidence type="ECO:0000256" key="2">
    <source>
        <dbReference type="ARBA" id="ARBA00023315"/>
    </source>
</evidence>
<dbReference type="SUPFAM" id="SSF55729">
    <property type="entry name" value="Acyl-CoA N-acyltransferases (Nat)"/>
    <property type="match status" value="1"/>
</dbReference>
<dbReference type="OrthoDB" id="143110at2"/>
<dbReference type="PROSITE" id="PS51186">
    <property type="entry name" value="GNAT"/>
    <property type="match status" value="1"/>
</dbReference>
<proteinExistence type="predicted"/>
<reference evidence="4 5" key="1">
    <citation type="submission" date="2014-11" db="EMBL/GenBank/DDBJ databases">
        <title>Whole genome shotgun sequence of Sphingomonas parapaucimobilis NBRC 15100.</title>
        <authorList>
            <person name="Katano-Makiyama Y."/>
            <person name="Hosoyama A."/>
            <person name="Hashimoto M."/>
            <person name="Hosoyama Y."/>
            <person name="Noguchi M."/>
            <person name="Numata M."/>
            <person name="Tsuchikane K."/>
            <person name="Hirakata S."/>
            <person name="Uohara A."/>
            <person name="Shimodaira J."/>
            <person name="Ohji S."/>
            <person name="Ichikawa N."/>
            <person name="Kimura A."/>
            <person name="Yamazoe A."/>
            <person name="Fujita N."/>
        </authorList>
    </citation>
    <scope>NUCLEOTIDE SEQUENCE [LARGE SCALE GENOMIC DNA]</scope>
    <source>
        <strain evidence="4 5">NBRC 15100</strain>
    </source>
</reference>
<comment type="caution">
    <text evidence="4">The sequence shown here is derived from an EMBL/GenBank/DDBJ whole genome shotgun (WGS) entry which is preliminary data.</text>
</comment>
<evidence type="ECO:0000313" key="5">
    <source>
        <dbReference type="Proteomes" id="UP000032305"/>
    </source>
</evidence>
<dbReference type="InterPro" id="IPR000182">
    <property type="entry name" value="GNAT_dom"/>
</dbReference>
<dbReference type="InterPro" id="IPR016181">
    <property type="entry name" value="Acyl_CoA_acyltransferase"/>
</dbReference>
<evidence type="ECO:0000259" key="3">
    <source>
        <dbReference type="PROSITE" id="PS51186"/>
    </source>
</evidence>
<evidence type="ECO:0000313" key="4">
    <source>
        <dbReference type="EMBL" id="GAM01112.1"/>
    </source>
</evidence>
<dbReference type="EMBL" id="BBPI01000048">
    <property type="protein sequence ID" value="GAM01112.1"/>
    <property type="molecule type" value="Genomic_DNA"/>
</dbReference>
<protein>
    <submittedName>
        <fullName evidence="4">Putative acetyltransferase</fullName>
    </submittedName>
</protein>
<dbReference type="Proteomes" id="UP000032305">
    <property type="component" value="Unassembled WGS sequence"/>
</dbReference>
<dbReference type="PANTHER" id="PTHR43877">
    <property type="entry name" value="AMINOALKYLPHOSPHONATE N-ACETYLTRANSFERASE-RELATED-RELATED"/>
    <property type="match status" value="1"/>
</dbReference>
<dbReference type="PANTHER" id="PTHR43877:SF2">
    <property type="entry name" value="AMINOALKYLPHOSPHONATE N-ACETYLTRANSFERASE-RELATED"/>
    <property type="match status" value="1"/>
</dbReference>